<dbReference type="PANTHER" id="PTHR47894:SF4">
    <property type="entry name" value="HTH-TYPE TRANSCRIPTIONAL REGULATOR GADX"/>
    <property type="match status" value="1"/>
</dbReference>
<protein>
    <submittedName>
        <fullName evidence="5">AraC family transcriptional regulator</fullName>
    </submittedName>
</protein>
<dbReference type="GO" id="GO:0000976">
    <property type="term" value="F:transcription cis-regulatory region binding"/>
    <property type="evidence" value="ECO:0007669"/>
    <property type="project" value="TreeGrafter"/>
</dbReference>
<keyword evidence="1" id="KW-0805">Transcription regulation</keyword>
<evidence type="ECO:0000256" key="3">
    <source>
        <dbReference type="ARBA" id="ARBA00023163"/>
    </source>
</evidence>
<dbReference type="OrthoDB" id="9805730at2"/>
<comment type="caution">
    <text evidence="5">The sequence shown here is derived from an EMBL/GenBank/DDBJ whole genome shotgun (WGS) entry which is preliminary data.</text>
</comment>
<accession>A0A2S8B135</accession>
<dbReference type="SMART" id="SM00342">
    <property type="entry name" value="HTH_ARAC"/>
    <property type="match status" value="1"/>
</dbReference>
<dbReference type="Pfam" id="PF12625">
    <property type="entry name" value="Arabinose_bd"/>
    <property type="match status" value="1"/>
</dbReference>
<dbReference type="Proteomes" id="UP000238954">
    <property type="component" value="Chromosome"/>
</dbReference>
<name>A0A2S8B135_9SPHN</name>
<dbReference type="EMBL" id="PHFW01000003">
    <property type="protein sequence ID" value="PQM26053.1"/>
    <property type="molecule type" value="Genomic_DNA"/>
</dbReference>
<dbReference type="InterPro" id="IPR018060">
    <property type="entry name" value="HTH_AraC"/>
</dbReference>
<organism evidence="5 6">
    <name type="scientific">Sphingopyxis lindanitolerans</name>
    <dbReference type="NCBI Taxonomy" id="2054227"/>
    <lineage>
        <taxon>Bacteria</taxon>
        <taxon>Pseudomonadati</taxon>
        <taxon>Pseudomonadota</taxon>
        <taxon>Alphaproteobacteria</taxon>
        <taxon>Sphingomonadales</taxon>
        <taxon>Sphingomonadaceae</taxon>
        <taxon>Sphingopyxis</taxon>
    </lineage>
</organism>
<evidence type="ECO:0000313" key="6">
    <source>
        <dbReference type="Proteomes" id="UP000238954"/>
    </source>
</evidence>
<dbReference type="SUPFAM" id="SSF46689">
    <property type="entry name" value="Homeodomain-like"/>
    <property type="match status" value="1"/>
</dbReference>
<dbReference type="GO" id="GO:0003700">
    <property type="term" value="F:DNA-binding transcription factor activity"/>
    <property type="evidence" value="ECO:0007669"/>
    <property type="project" value="InterPro"/>
</dbReference>
<dbReference type="PROSITE" id="PS01124">
    <property type="entry name" value="HTH_ARAC_FAMILY_2"/>
    <property type="match status" value="1"/>
</dbReference>
<dbReference type="GO" id="GO:0005829">
    <property type="term" value="C:cytosol"/>
    <property type="evidence" value="ECO:0007669"/>
    <property type="project" value="TreeGrafter"/>
</dbReference>
<sequence length="333" mass="36753">MTELVRAAVLTGYVLTMESLGANPLPLLREVGLSETLLANPEQTISRRAATQLIERAVEVTGCTTFGLRMAESRGLANLGATSLLIAHAANLRDALAALNRYRDRINSKLVIQMIDIGDGVLIRQDFAAGETEKSRQSYDLALGVLMRLCTEVLGESWRPKLVCFTHEPPPTAELPLYRRLFRCSAEFDSEFNGLVLDPADIDRPSRRADTALADHARKLIESAVSPQRQSLIQQVEQSILLLMPSGHATIQTCCSLLGMSVRTLQRTLDAEGTSFSEMVHLARTQLSGQYLANPHNRITDVAEMLGYGSISAFSRWHVQTFGVTPKERRKAH</sequence>
<dbReference type="RefSeq" id="WP_105999434.1">
    <property type="nucleotide sequence ID" value="NZ_CM009578.1"/>
</dbReference>
<keyword evidence="6" id="KW-1185">Reference proteome</keyword>
<dbReference type="Pfam" id="PF12833">
    <property type="entry name" value="HTH_18"/>
    <property type="match status" value="1"/>
</dbReference>
<evidence type="ECO:0000256" key="2">
    <source>
        <dbReference type="ARBA" id="ARBA00023125"/>
    </source>
</evidence>
<evidence type="ECO:0000256" key="1">
    <source>
        <dbReference type="ARBA" id="ARBA00023015"/>
    </source>
</evidence>
<keyword evidence="3" id="KW-0804">Transcription</keyword>
<keyword evidence="2" id="KW-0238">DNA-binding</keyword>
<feature type="domain" description="HTH araC/xylS-type" evidence="4">
    <location>
        <begin position="234"/>
        <end position="332"/>
    </location>
</feature>
<dbReference type="Gene3D" id="1.10.10.60">
    <property type="entry name" value="Homeodomain-like"/>
    <property type="match status" value="1"/>
</dbReference>
<gene>
    <name evidence="5" type="ORF">CVO77_13230</name>
</gene>
<dbReference type="AlphaFoldDB" id="A0A2S8B135"/>
<evidence type="ECO:0000259" key="4">
    <source>
        <dbReference type="PROSITE" id="PS01124"/>
    </source>
</evidence>
<evidence type="ECO:0000313" key="5">
    <source>
        <dbReference type="EMBL" id="PQM26053.1"/>
    </source>
</evidence>
<dbReference type="InterPro" id="IPR032687">
    <property type="entry name" value="AraC-type_N"/>
</dbReference>
<proteinExistence type="predicted"/>
<dbReference type="PANTHER" id="PTHR47894">
    <property type="entry name" value="HTH-TYPE TRANSCRIPTIONAL REGULATOR GADX"/>
    <property type="match status" value="1"/>
</dbReference>
<reference evidence="6" key="1">
    <citation type="submission" date="2017-11" db="EMBL/GenBank/DDBJ databases">
        <title>The complete genome sequence of Sphingopyxis pomeranensis sp. nov. strain WS5A3p.</title>
        <authorList>
            <person name="Kaminski M.A."/>
        </authorList>
    </citation>
    <scope>NUCLEOTIDE SEQUENCE [LARGE SCALE GENOMIC DNA]</scope>
    <source>
        <strain evidence="6">WS5A3p</strain>
    </source>
</reference>
<dbReference type="InterPro" id="IPR009057">
    <property type="entry name" value="Homeodomain-like_sf"/>
</dbReference>